<keyword evidence="1" id="KW-0640">Prion</keyword>
<name>A0ACC0DIX2_9PEZI</name>
<sequence length="987" mass="111646">MAEAAGLAVGIVALIGTFKDCVDLFLYISSAQSIARDYAILETKLEIERTLFLQWADRVRLLSPDQYDRRLDDPTKVKVLSAALGSIRKLLSESERLRNSYGLAPEPETESRGKNYQMVGRQQITKEAASAISGSRLIRFFKDFEALDIGSKDKSTHVSPIGKIRWAIQDKDKFEKLIQELSYFIAKLNELVPDSHERITAMINDDLKKENLAMIDLVYEASVNKEHAVAAIAKRNQQEKRVLQSLWFRAMDDRRYSIAPPHSQTFHWAIEPREASRHGGKWDNLSKWLQTGTGIYWVSGKAGSGKSTLMKYIHGHKTTQSLLEKWAGGCPLMMASFFFWYAGADEQKTQHGLSRALLFYILDKDPASMQDLLPSMWREAEVSKSDEIRPPSTAEMKHAFEELSNDHRKLQGQKFCFLIDGLDEYLGDMQTGISFVENLVKPQNIKVIVSSRPIPACVDAFSTKPQLHVHDLTKADITSYVDAEVGLHHYMKTLRRMEPTNALKVVEELVGKASGVFLWIILACRSVLEGFASSDYIPDILRRIDELPPELEDLFSHMLSKVDSRYQGHCAKHLRTCYQNKLIPNAPVISSMAMAIADHRNQGYLNDVRSKDLSINDRLLICEAFENRLRSHCCGLLEFVRPAPDHQGRCFCFAKYKAPHNTKIDSTVDFIHRSVFDFLSDPSTWQLGCLQINESCDPIFSLANISFQLLDIARDVDQKTIFMGHTILYAIEADRLSNANGPIIDILAGLGKLLTQYPSCGVLYIALELGTIHVLRAYQSREDPVLLRLSKETPFPLLYHALARPYINNWIYGLYMAHVDWDQQRLLETIEYVLSLGVSPNEEFKIQLGKQMTPWIYWLMVLREKIQRTASDIDIAILLINSGADLKVCSSVLGKPLSRFCRSISLGGENTEGKLQHIIELSETAEEEDQDCSSESEYNDAFEDAVSDFTNNSGLPPEEHPVGVGVKRGVSLDGLQQRLEDAKRVKL</sequence>
<accession>A0ACC0DIX2</accession>
<protein>
    <submittedName>
        <fullName evidence="1">Prion-inhibition and propagation-domain-containing protein</fullName>
    </submittedName>
</protein>
<dbReference type="EMBL" id="MU394284">
    <property type="protein sequence ID" value="KAI6092140.1"/>
    <property type="molecule type" value="Genomic_DNA"/>
</dbReference>
<evidence type="ECO:0000313" key="2">
    <source>
        <dbReference type="Proteomes" id="UP001497680"/>
    </source>
</evidence>
<comment type="caution">
    <text evidence="1">The sequence shown here is derived from an EMBL/GenBank/DDBJ whole genome shotgun (WGS) entry which is preliminary data.</text>
</comment>
<gene>
    <name evidence="1" type="ORF">F4821DRAFT_157985</name>
</gene>
<organism evidence="1 2">
    <name type="scientific">Hypoxylon rubiginosum</name>
    <dbReference type="NCBI Taxonomy" id="110542"/>
    <lineage>
        <taxon>Eukaryota</taxon>
        <taxon>Fungi</taxon>
        <taxon>Dikarya</taxon>
        <taxon>Ascomycota</taxon>
        <taxon>Pezizomycotina</taxon>
        <taxon>Sordariomycetes</taxon>
        <taxon>Xylariomycetidae</taxon>
        <taxon>Xylariales</taxon>
        <taxon>Hypoxylaceae</taxon>
        <taxon>Hypoxylon</taxon>
    </lineage>
</organism>
<dbReference type="Proteomes" id="UP001497680">
    <property type="component" value="Unassembled WGS sequence"/>
</dbReference>
<evidence type="ECO:0000313" key="1">
    <source>
        <dbReference type="EMBL" id="KAI6092140.1"/>
    </source>
</evidence>
<proteinExistence type="predicted"/>
<keyword evidence="2" id="KW-1185">Reference proteome</keyword>
<keyword evidence="1" id="KW-0034">Amyloid</keyword>
<reference evidence="1 2" key="1">
    <citation type="journal article" date="2022" name="New Phytol.">
        <title>Ecological generalism drives hyperdiversity of secondary metabolite gene clusters in xylarialean endophytes.</title>
        <authorList>
            <person name="Franco M.E.E."/>
            <person name="Wisecaver J.H."/>
            <person name="Arnold A.E."/>
            <person name="Ju Y.M."/>
            <person name="Slot J.C."/>
            <person name="Ahrendt S."/>
            <person name="Moore L.P."/>
            <person name="Eastman K.E."/>
            <person name="Scott K."/>
            <person name="Konkel Z."/>
            <person name="Mondo S.J."/>
            <person name="Kuo A."/>
            <person name="Hayes R.D."/>
            <person name="Haridas S."/>
            <person name="Andreopoulos B."/>
            <person name="Riley R."/>
            <person name="LaButti K."/>
            <person name="Pangilinan J."/>
            <person name="Lipzen A."/>
            <person name="Amirebrahimi M."/>
            <person name="Yan J."/>
            <person name="Adam C."/>
            <person name="Keymanesh K."/>
            <person name="Ng V."/>
            <person name="Louie K."/>
            <person name="Northen T."/>
            <person name="Drula E."/>
            <person name="Henrissat B."/>
            <person name="Hsieh H.M."/>
            <person name="Youens-Clark K."/>
            <person name="Lutzoni F."/>
            <person name="Miadlikowska J."/>
            <person name="Eastwood D.C."/>
            <person name="Hamelin R.C."/>
            <person name="Grigoriev I.V."/>
            <person name="U'Ren J.M."/>
        </authorList>
    </citation>
    <scope>NUCLEOTIDE SEQUENCE [LARGE SCALE GENOMIC DNA]</scope>
    <source>
        <strain evidence="1 2">ER1909</strain>
    </source>
</reference>